<proteinExistence type="predicted"/>
<evidence type="ECO:0000256" key="1">
    <source>
        <dbReference type="SAM" id="MobiDB-lite"/>
    </source>
</evidence>
<dbReference type="RefSeq" id="WP_069945547.1">
    <property type="nucleotide sequence ID" value="NZ_MIPW01000045.1"/>
</dbReference>
<accession>A0AB36FKQ0</accession>
<feature type="region of interest" description="Disordered" evidence="1">
    <location>
        <begin position="252"/>
        <end position="275"/>
    </location>
</feature>
<dbReference type="EMBL" id="MIPY01000062">
    <property type="protein sequence ID" value="OES24404.1"/>
    <property type="molecule type" value="Genomic_DNA"/>
</dbReference>
<dbReference type="AlphaFoldDB" id="A0AB36FKQ0"/>
<reference evidence="2 3" key="1">
    <citation type="submission" date="2016-09" db="EMBL/GenBank/DDBJ databases">
        <title>Draft Genome Sequence of four Alteromonas macleodii strains isolated from copper coupons and grown long-term at elevated copper levels.</title>
        <authorList>
            <person name="Cusick K."/>
            <person name="Dale J."/>
            <person name="Little B."/>
            <person name="Biffinger J."/>
        </authorList>
    </citation>
    <scope>NUCLEOTIDE SEQUENCE [LARGE SCALE GENOMIC DNA]</scope>
    <source>
        <strain evidence="2 3">KCP01</strain>
    </source>
</reference>
<dbReference type="InterPro" id="IPR036388">
    <property type="entry name" value="WH-like_DNA-bd_sf"/>
</dbReference>
<evidence type="ECO:0000313" key="2">
    <source>
        <dbReference type="EMBL" id="OES24404.1"/>
    </source>
</evidence>
<evidence type="ECO:0000313" key="3">
    <source>
        <dbReference type="Proteomes" id="UP000095392"/>
    </source>
</evidence>
<name>A0AB36FKQ0_ALTMA</name>
<dbReference type="SUPFAM" id="SSF46785">
    <property type="entry name" value="Winged helix' DNA-binding domain"/>
    <property type="match status" value="1"/>
</dbReference>
<dbReference type="Proteomes" id="UP000095392">
    <property type="component" value="Unassembled WGS sequence"/>
</dbReference>
<dbReference type="InterPro" id="IPR036390">
    <property type="entry name" value="WH_DNA-bd_sf"/>
</dbReference>
<organism evidence="2 3">
    <name type="scientific">Alteromonas macleodii</name>
    <name type="common">Pseudoalteromonas macleodii</name>
    <dbReference type="NCBI Taxonomy" id="28108"/>
    <lineage>
        <taxon>Bacteria</taxon>
        <taxon>Pseudomonadati</taxon>
        <taxon>Pseudomonadota</taxon>
        <taxon>Gammaproteobacteria</taxon>
        <taxon>Alteromonadales</taxon>
        <taxon>Alteromonadaceae</taxon>
        <taxon>Alteromonas/Salinimonas group</taxon>
        <taxon>Alteromonas</taxon>
    </lineage>
</organism>
<dbReference type="Gene3D" id="1.10.10.10">
    <property type="entry name" value="Winged helix-like DNA-binding domain superfamily/Winged helix DNA-binding domain"/>
    <property type="match status" value="1"/>
</dbReference>
<gene>
    <name evidence="2" type="ORF">BFV95_4833</name>
</gene>
<comment type="caution">
    <text evidence="2">The sequence shown here is derived from an EMBL/GenBank/DDBJ whole genome shotgun (WGS) entry which is preliminary data.</text>
</comment>
<protein>
    <submittedName>
        <fullName evidence="2">RQC domain protein</fullName>
    </submittedName>
</protein>
<keyword evidence="3" id="KW-1185">Reference proteome</keyword>
<sequence length="293" mass="34347">MRKNTEFVFMSTGLFEHLNETESYVFSFVTYFACDKQKGQIFKRSTASLCKNLGYSANTIRSTIDKLVEKNFLARAEKPDIKNKDLRYSYFDDISHYLVIGTHQYAQEFSSELSEILNCLRKSNKQKQPDLKNIFFKVYVNALQASTKCEKWKRNQSRHLHKTLVLHGYLHNKIKFRDKFDKSTLSLSVPYLSAMMQWSRNTIRRVINTLVELGLVTLKLDGKRITFTRVRIAERVRAGYKQLKSRLFDIKQKSQGKTRHSINKPTELTRPGKKATPAEHAYYLAEMRKAQNY</sequence>